<dbReference type="Pfam" id="PF01522">
    <property type="entry name" value="Polysacc_deac_1"/>
    <property type="match status" value="1"/>
</dbReference>
<dbReference type="KEGG" id="pth:PTH_1276"/>
<dbReference type="GO" id="GO:0016798">
    <property type="term" value="F:hydrolase activity, acting on glycosyl bonds"/>
    <property type="evidence" value="ECO:0007669"/>
    <property type="project" value="UniProtKB-KW"/>
</dbReference>
<keyword evidence="2" id="KW-0858">Xylan degradation</keyword>
<dbReference type="GO" id="GO:0016810">
    <property type="term" value="F:hydrolase activity, acting on carbon-nitrogen (but not peptide) bonds"/>
    <property type="evidence" value="ECO:0007669"/>
    <property type="project" value="InterPro"/>
</dbReference>
<reference evidence="3" key="1">
    <citation type="journal article" date="2008" name="Genome Res.">
        <title>The genome of Pelotomaculum thermopropionicum reveals niche-associated evolution in anaerobic microbiota.</title>
        <authorList>
            <person name="Kosaka T."/>
            <person name="Kato S."/>
            <person name="Shimoyama T."/>
            <person name="Ishii S."/>
            <person name="Abe T."/>
            <person name="Watanabe K."/>
        </authorList>
    </citation>
    <scope>NUCLEOTIDE SEQUENCE [LARGE SCALE GENOMIC DNA]</scope>
    <source>
        <strain evidence="3">DSM 13744 / JCM 10971 / SI</strain>
    </source>
</reference>
<keyword evidence="2" id="KW-0119">Carbohydrate metabolism</keyword>
<dbReference type="CDD" id="cd10950">
    <property type="entry name" value="CE4_BsYlxY_like"/>
    <property type="match status" value="1"/>
</dbReference>
<dbReference type="SUPFAM" id="SSF88713">
    <property type="entry name" value="Glycoside hydrolase/deacetylase"/>
    <property type="match status" value="1"/>
</dbReference>
<evidence type="ECO:0000313" key="2">
    <source>
        <dbReference type="EMBL" id="BAF59457.1"/>
    </source>
</evidence>
<dbReference type="Proteomes" id="UP000006556">
    <property type="component" value="Chromosome"/>
</dbReference>
<dbReference type="eggNOG" id="COG0726">
    <property type="taxonomic scope" value="Bacteria"/>
</dbReference>
<dbReference type="InterPro" id="IPR002509">
    <property type="entry name" value="NODB_dom"/>
</dbReference>
<dbReference type="PANTHER" id="PTHR10587">
    <property type="entry name" value="GLYCOSYL TRANSFERASE-RELATED"/>
    <property type="match status" value="1"/>
</dbReference>
<dbReference type="GO" id="GO:0016020">
    <property type="term" value="C:membrane"/>
    <property type="evidence" value="ECO:0007669"/>
    <property type="project" value="TreeGrafter"/>
</dbReference>
<dbReference type="InterPro" id="IPR050248">
    <property type="entry name" value="Polysacc_deacetylase_ArnD"/>
</dbReference>
<sequence length="250" mass="28052">MYFFTFTLKKKRIKLFFLLLVFLSVSGFFLNCWSGILPEEAMAPVYHGSTREKKIALTFNVVWGEEYIRQLLDCLNEENVKATFFIGGQWAEDFPELTREIAGNGHEIGNHGYSHPHPDRLSLSANKGEIKKTEDVLFRVAAVKTVLFAPPYGERGNAVLRAAEEAGYTTVLWSIDTIDWQRPNPSVIVRRVAEGAHNGAIVLMHPTAPTVHALPLIIRNLKEQGYELVKVSALIEGLKKEEAVEEKTGA</sequence>
<evidence type="ECO:0000259" key="1">
    <source>
        <dbReference type="PROSITE" id="PS51677"/>
    </source>
</evidence>
<dbReference type="PROSITE" id="PS51677">
    <property type="entry name" value="NODB"/>
    <property type="match status" value="1"/>
</dbReference>
<dbReference type="HOGENOM" id="CLU_021264_0_2_9"/>
<dbReference type="Gene3D" id="3.20.20.370">
    <property type="entry name" value="Glycoside hydrolase/deacetylase"/>
    <property type="match status" value="1"/>
</dbReference>
<feature type="domain" description="NodB homology" evidence="1">
    <location>
        <begin position="53"/>
        <end position="229"/>
    </location>
</feature>
<keyword evidence="2" id="KW-0378">Hydrolase</keyword>
<keyword evidence="3" id="KW-1185">Reference proteome</keyword>
<gene>
    <name evidence="2" type="primary">CDA1</name>
    <name evidence="2" type="ordered locus">PTH_1276</name>
</gene>
<keyword evidence="2" id="KW-0624">Polysaccharide degradation</keyword>
<dbReference type="PANTHER" id="PTHR10587:SF80">
    <property type="entry name" value="CHITOOLIGOSACCHARIDE DEACETYLASE"/>
    <property type="match status" value="1"/>
</dbReference>
<evidence type="ECO:0000313" key="3">
    <source>
        <dbReference type="Proteomes" id="UP000006556"/>
    </source>
</evidence>
<dbReference type="STRING" id="370438.PTH_1276"/>
<dbReference type="EMBL" id="AP009389">
    <property type="protein sequence ID" value="BAF59457.1"/>
    <property type="molecule type" value="Genomic_DNA"/>
</dbReference>
<organism evidence="2 3">
    <name type="scientific">Pelotomaculum thermopropionicum (strain DSM 13744 / JCM 10971 / SI)</name>
    <dbReference type="NCBI Taxonomy" id="370438"/>
    <lineage>
        <taxon>Bacteria</taxon>
        <taxon>Bacillati</taxon>
        <taxon>Bacillota</taxon>
        <taxon>Clostridia</taxon>
        <taxon>Eubacteriales</taxon>
        <taxon>Desulfotomaculaceae</taxon>
        <taxon>Pelotomaculum</taxon>
    </lineage>
</organism>
<name>A5D2S7_PELTS</name>
<dbReference type="AlphaFoldDB" id="A5D2S7"/>
<proteinExistence type="predicted"/>
<protein>
    <submittedName>
        <fullName evidence="2">Predicted xylanase/chitin deacetylase</fullName>
    </submittedName>
</protein>
<keyword evidence="2" id="KW-0326">Glycosidase</keyword>
<dbReference type="InterPro" id="IPR011330">
    <property type="entry name" value="Glyco_hydro/deAcase_b/a-brl"/>
</dbReference>
<accession>A5D2S7</accession>
<dbReference type="GO" id="GO:0045493">
    <property type="term" value="P:xylan catabolic process"/>
    <property type="evidence" value="ECO:0007669"/>
    <property type="project" value="UniProtKB-KW"/>
</dbReference>